<protein>
    <submittedName>
        <fullName evidence="2">Uncharacterized protein</fullName>
    </submittedName>
</protein>
<evidence type="ECO:0000313" key="2">
    <source>
        <dbReference type="EMBL" id="AEN94437.1"/>
    </source>
</evidence>
<feature type="transmembrane region" description="Helical" evidence="1">
    <location>
        <begin position="145"/>
        <end position="162"/>
    </location>
</feature>
<dbReference type="EMBL" id="JN235989">
    <property type="protein sequence ID" value="AEN94437.1"/>
    <property type="molecule type" value="Genomic_DNA"/>
</dbReference>
<feature type="transmembrane region" description="Helical" evidence="1">
    <location>
        <begin position="108"/>
        <end position="133"/>
    </location>
</feature>
<evidence type="ECO:0000256" key="1">
    <source>
        <dbReference type="SAM" id="Phobius"/>
    </source>
</evidence>
<name>G3KGY0_PHIRO</name>
<organism evidence="2">
    <name type="scientific">Philodina roseola</name>
    <name type="common">Rotifer</name>
    <dbReference type="NCBI Taxonomy" id="96448"/>
    <lineage>
        <taxon>Eukaryota</taxon>
        <taxon>Metazoa</taxon>
        <taxon>Spiralia</taxon>
        <taxon>Gnathifera</taxon>
        <taxon>Rotifera</taxon>
        <taxon>Eurotatoria</taxon>
        <taxon>Bdelloidea</taxon>
        <taxon>Philodinida</taxon>
        <taxon>Philodinidae</taxon>
        <taxon>Philodina</taxon>
    </lineage>
</organism>
<feature type="transmembrane region" description="Helical" evidence="1">
    <location>
        <begin position="238"/>
        <end position="255"/>
    </location>
</feature>
<keyword evidence="1" id="KW-0812">Transmembrane</keyword>
<sequence>MKFLESLFRLSSNDNETNSSCPTRVQWCSNDSLGYQLCIYSPTVLPTCILALIIGLTTSNSLAKIPGKFPSRWFYTLTFFLYGIMMTSAGILHCFIGDERATADFLTLFVAVVDVGLTSNIAISFLFCGLCDIKFFNPKATVTKYLLFICYFTIFALWTFGILNEWSWIYHVLYDGVIVVCCGLYLLTQLCLKAGRRSLPIMIVGGIYGALGLLATYFSDRVCESEGPFWSQYIGPEFIWFLFSDISVAFLYLYVRRANEQNSADDQIQKYPIDFEKSPMKF</sequence>
<keyword evidence="1" id="KW-1133">Transmembrane helix</keyword>
<accession>G3KGY0</accession>
<keyword evidence="1" id="KW-0472">Membrane</keyword>
<feature type="transmembrane region" description="Helical" evidence="1">
    <location>
        <begin position="74"/>
        <end position="96"/>
    </location>
</feature>
<proteinExistence type="predicted"/>
<feature type="transmembrane region" description="Helical" evidence="1">
    <location>
        <begin position="39"/>
        <end position="62"/>
    </location>
</feature>
<feature type="transmembrane region" description="Helical" evidence="1">
    <location>
        <begin position="168"/>
        <end position="187"/>
    </location>
</feature>
<feature type="transmembrane region" description="Helical" evidence="1">
    <location>
        <begin position="199"/>
        <end position="218"/>
    </location>
</feature>
<reference evidence="2" key="1">
    <citation type="journal article" date="2011" name="Proc. Natl. Acad. Sci. U.S.A.">
        <title>A widespread class of reverse transcriptase-related cellular genes.</title>
        <authorList>
            <person name="Gladyshev E.A."/>
            <person name="Arkhipova I.R."/>
        </authorList>
    </citation>
    <scope>NUCLEOTIDE SEQUENCE</scope>
</reference>
<dbReference type="AlphaFoldDB" id="G3KGY0"/>